<reference evidence="2" key="1">
    <citation type="submission" date="2020-11" db="EMBL/GenBank/DDBJ databases">
        <authorList>
            <consortium name="DOE Joint Genome Institute"/>
            <person name="Ahrendt S."/>
            <person name="Riley R."/>
            <person name="Andreopoulos W."/>
            <person name="Labutti K."/>
            <person name="Pangilinan J."/>
            <person name="Ruiz-Duenas F.J."/>
            <person name="Barrasa J.M."/>
            <person name="Sanchez-Garcia M."/>
            <person name="Camarero S."/>
            <person name="Miyauchi S."/>
            <person name="Serrano A."/>
            <person name="Linde D."/>
            <person name="Babiker R."/>
            <person name="Drula E."/>
            <person name="Ayuso-Fernandez I."/>
            <person name="Pacheco R."/>
            <person name="Padilla G."/>
            <person name="Ferreira P."/>
            <person name="Barriuso J."/>
            <person name="Kellner H."/>
            <person name="Castanera R."/>
            <person name="Alfaro M."/>
            <person name="Ramirez L."/>
            <person name="Pisabarro A.G."/>
            <person name="Kuo A."/>
            <person name="Tritt A."/>
            <person name="Lipzen A."/>
            <person name="He G."/>
            <person name="Yan M."/>
            <person name="Ng V."/>
            <person name="Cullen D."/>
            <person name="Martin F."/>
            <person name="Rosso M.-N."/>
            <person name="Henrissat B."/>
            <person name="Hibbett D."/>
            <person name="Martinez A.T."/>
            <person name="Grigoriev I.V."/>
        </authorList>
    </citation>
    <scope>NUCLEOTIDE SEQUENCE</scope>
    <source>
        <strain evidence="2">AH 40177</strain>
    </source>
</reference>
<dbReference type="Proteomes" id="UP000772434">
    <property type="component" value="Unassembled WGS sequence"/>
</dbReference>
<evidence type="ECO:0008006" key="4">
    <source>
        <dbReference type="Google" id="ProtNLM"/>
    </source>
</evidence>
<sequence>MQNMLYISTFWVLQETLAGAMAAGKHIHMHVEYICGNACYLATGYGGLPRSCRKIETPKTIHYAAKIWQPHNQLSNLPNLKPEDLCCNDSVTGSKRSGCAGLP</sequence>
<dbReference type="EMBL" id="JADNRY010000954">
    <property type="protein sequence ID" value="KAF9023645.1"/>
    <property type="molecule type" value="Genomic_DNA"/>
</dbReference>
<name>A0A9P5P4W3_9AGAR</name>
<protein>
    <recommendedName>
        <fullName evidence="4">Secreted protein</fullName>
    </recommendedName>
</protein>
<feature type="chain" id="PRO_5040196002" description="Secreted protein" evidence="1">
    <location>
        <begin position="23"/>
        <end position="103"/>
    </location>
</feature>
<evidence type="ECO:0000313" key="2">
    <source>
        <dbReference type="EMBL" id="KAF9023645.1"/>
    </source>
</evidence>
<proteinExistence type="predicted"/>
<gene>
    <name evidence="2" type="ORF">BDP27DRAFT_1065921</name>
</gene>
<evidence type="ECO:0000313" key="3">
    <source>
        <dbReference type="Proteomes" id="UP000772434"/>
    </source>
</evidence>
<keyword evidence="1" id="KW-0732">Signal</keyword>
<dbReference type="AlphaFoldDB" id="A0A9P5P4W3"/>
<organism evidence="2 3">
    <name type="scientific">Rhodocollybia butyracea</name>
    <dbReference type="NCBI Taxonomy" id="206335"/>
    <lineage>
        <taxon>Eukaryota</taxon>
        <taxon>Fungi</taxon>
        <taxon>Dikarya</taxon>
        <taxon>Basidiomycota</taxon>
        <taxon>Agaricomycotina</taxon>
        <taxon>Agaricomycetes</taxon>
        <taxon>Agaricomycetidae</taxon>
        <taxon>Agaricales</taxon>
        <taxon>Marasmiineae</taxon>
        <taxon>Omphalotaceae</taxon>
        <taxon>Rhodocollybia</taxon>
    </lineage>
</organism>
<keyword evidence="3" id="KW-1185">Reference proteome</keyword>
<accession>A0A9P5P4W3</accession>
<comment type="caution">
    <text evidence="2">The sequence shown here is derived from an EMBL/GenBank/DDBJ whole genome shotgun (WGS) entry which is preliminary data.</text>
</comment>
<feature type="signal peptide" evidence="1">
    <location>
        <begin position="1"/>
        <end position="22"/>
    </location>
</feature>
<evidence type="ECO:0000256" key="1">
    <source>
        <dbReference type="SAM" id="SignalP"/>
    </source>
</evidence>